<keyword evidence="2" id="KW-1185">Reference proteome</keyword>
<dbReference type="Gene3D" id="2.60.40.3330">
    <property type="match status" value="1"/>
</dbReference>
<dbReference type="AlphaFoldDB" id="A0A2A6BLF4"/>
<protein>
    <submittedName>
        <fullName evidence="1">Uncharacterized protein</fullName>
    </submittedName>
</protein>
<accession>A0A8R1UBL2</accession>
<gene>
    <name evidence="1" type="primary">WBGene00100616</name>
</gene>
<reference evidence="1" key="2">
    <citation type="submission" date="2022-06" db="UniProtKB">
        <authorList>
            <consortium name="EnsemblMetazoa"/>
        </authorList>
    </citation>
    <scope>IDENTIFICATION</scope>
    <source>
        <strain evidence="1">PS312</strain>
    </source>
</reference>
<dbReference type="PANTHER" id="PTHR21479:SF22">
    <property type="entry name" value="PROTEIN CBG07241"/>
    <property type="match status" value="1"/>
</dbReference>
<name>A0A2A6BLF4_PRIPA</name>
<dbReference type="PANTHER" id="PTHR21479">
    <property type="match status" value="1"/>
</dbReference>
<accession>A0A2A6BLF4</accession>
<reference evidence="2" key="1">
    <citation type="journal article" date="2008" name="Nat. Genet.">
        <title>The Pristionchus pacificus genome provides a unique perspective on nematode lifestyle and parasitism.</title>
        <authorList>
            <person name="Dieterich C."/>
            <person name="Clifton S.W."/>
            <person name="Schuster L.N."/>
            <person name="Chinwalla A."/>
            <person name="Delehaunty K."/>
            <person name="Dinkelacker I."/>
            <person name="Fulton L."/>
            <person name="Fulton R."/>
            <person name="Godfrey J."/>
            <person name="Minx P."/>
            <person name="Mitreva M."/>
            <person name="Roeseler W."/>
            <person name="Tian H."/>
            <person name="Witte H."/>
            <person name="Yang S.P."/>
            <person name="Wilson R.K."/>
            <person name="Sommer R.J."/>
        </authorList>
    </citation>
    <scope>NUCLEOTIDE SEQUENCE [LARGE SCALE GENOMIC DNA]</scope>
    <source>
        <strain evidence="2">PS312</strain>
    </source>
</reference>
<evidence type="ECO:0000313" key="2">
    <source>
        <dbReference type="Proteomes" id="UP000005239"/>
    </source>
</evidence>
<evidence type="ECO:0000313" key="1">
    <source>
        <dbReference type="EnsemblMetazoa" id="PPA11062.1"/>
    </source>
</evidence>
<dbReference type="InterPro" id="IPR038479">
    <property type="entry name" value="Transthyretin-like_sf"/>
</dbReference>
<proteinExistence type="predicted"/>
<organism evidence="1 2">
    <name type="scientific">Pristionchus pacificus</name>
    <name type="common">Parasitic nematode worm</name>
    <dbReference type="NCBI Taxonomy" id="54126"/>
    <lineage>
        <taxon>Eukaryota</taxon>
        <taxon>Metazoa</taxon>
        <taxon>Ecdysozoa</taxon>
        <taxon>Nematoda</taxon>
        <taxon>Chromadorea</taxon>
        <taxon>Rhabditida</taxon>
        <taxon>Rhabditina</taxon>
        <taxon>Diplogasteromorpha</taxon>
        <taxon>Diplogasteroidea</taxon>
        <taxon>Neodiplogasteridae</taxon>
        <taxon>Pristionchus</taxon>
    </lineage>
</organism>
<dbReference type="EnsemblMetazoa" id="PPA11062.1">
    <property type="protein sequence ID" value="PPA11062.1"/>
    <property type="gene ID" value="WBGene00100616"/>
</dbReference>
<sequence length="190" mass="20782">MRNCATLKEELGIGKSGEGKIGESGGESGGGSRFSTTMKFALLISVLIVSCLGMVEVKVSVSGVVRCSKSFDYSVNIWHVNHSQTTENAQQLGRFDIWGVGEEQTPVLDNEIEPMMTIEHSCGADYACVCKEFPQTGAQLFRTTVDFDLENLPSDVVYCDVCEQAKYKRREKAASTKGARIFGFTAPLHH</sequence>
<dbReference type="Proteomes" id="UP000005239">
    <property type="component" value="Unassembled WGS sequence"/>
</dbReference>